<dbReference type="PANTHER" id="PTHR22870">
    <property type="entry name" value="REGULATOR OF CHROMOSOME CONDENSATION"/>
    <property type="match status" value="1"/>
</dbReference>
<dbReference type="PROSITE" id="PS50012">
    <property type="entry name" value="RCC1_3"/>
    <property type="match status" value="1"/>
</dbReference>
<dbReference type="InterPro" id="IPR051210">
    <property type="entry name" value="Ub_ligase/GEF_domain"/>
</dbReference>
<dbReference type="InterPro" id="IPR009091">
    <property type="entry name" value="RCC1/BLIP-II"/>
</dbReference>
<protein>
    <submittedName>
        <fullName evidence="3">Uncharacterized protein</fullName>
    </submittedName>
</protein>
<reference evidence="3" key="1">
    <citation type="submission" date="2020-10" db="EMBL/GenBank/DDBJ databases">
        <title>Unveiling of a novel bifunctional photoreceptor, Dualchrome1, isolated from a cosmopolitan green alga.</title>
        <authorList>
            <person name="Suzuki S."/>
            <person name="Kawachi M."/>
        </authorList>
    </citation>
    <scope>NUCLEOTIDE SEQUENCE</scope>
    <source>
        <strain evidence="3">NIES 2893</strain>
    </source>
</reference>
<dbReference type="AlphaFoldDB" id="A0A830HSH5"/>
<name>A0A830HSH5_9CHLO</name>
<feature type="repeat" description="RCC1" evidence="2">
    <location>
        <begin position="105"/>
        <end position="157"/>
    </location>
</feature>
<dbReference type="Gene3D" id="2.130.10.30">
    <property type="entry name" value="Regulator of chromosome condensation 1/beta-lactamase-inhibitor protein II"/>
    <property type="match status" value="1"/>
</dbReference>
<accession>A0A830HSH5</accession>
<dbReference type="InterPro" id="IPR000408">
    <property type="entry name" value="Reg_chr_condens"/>
</dbReference>
<gene>
    <name evidence="3" type="ORF">PPROV_000883700</name>
</gene>
<dbReference type="EMBL" id="BNJQ01000027">
    <property type="protein sequence ID" value="GHP10104.1"/>
    <property type="molecule type" value="Genomic_DNA"/>
</dbReference>
<dbReference type="OrthoDB" id="5370059at2759"/>
<evidence type="ECO:0000313" key="3">
    <source>
        <dbReference type="EMBL" id="GHP10104.1"/>
    </source>
</evidence>
<dbReference type="Proteomes" id="UP000660262">
    <property type="component" value="Unassembled WGS sequence"/>
</dbReference>
<evidence type="ECO:0000313" key="4">
    <source>
        <dbReference type="Proteomes" id="UP000660262"/>
    </source>
</evidence>
<keyword evidence="4" id="KW-1185">Reference proteome</keyword>
<dbReference type="Pfam" id="PF00415">
    <property type="entry name" value="RCC1"/>
    <property type="match status" value="1"/>
</dbReference>
<dbReference type="SUPFAM" id="SSF50985">
    <property type="entry name" value="RCC1/BLIP-II"/>
    <property type="match status" value="1"/>
</dbReference>
<evidence type="ECO:0000256" key="1">
    <source>
        <dbReference type="ARBA" id="ARBA00022737"/>
    </source>
</evidence>
<keyword evidence="1" id="KW-0677">Repeat</keyword>
<dbReference type="PROSITE" id="PS00626">
    <property type="entry name" value="RCC1_2"/>
    <property type="match status" value="1"/>
</dbReference>
<comment type="caution">
    <text evidence="3">The sequence shown here is derived from an EMBL/GenBank/DDBJ whole genome shotgun (WGS) entry which is preliminary data.</text>
</comment>
<sequence length="557" mass="59332">MSQGRAGQLVVRHMASPHVLKDNLTAREGHADKWDVLDANALKRQPPPPPIVADHLGALATTQQQMRERRPKRADASPQQSRVVRYPNGGLSAGGYHSAVVDASGKLFVFGCNAQGQLGLGHTDDVDTPTPLEDAFDGAAIDHVSCGTSHTAAVDCYGRLWMWGYGKAGLGAKPLPKPRGAMARLLMDTGMRRLSPGCAADRFTVGDPGSETFLMVRSDANRHIKDGGNRYLLAPNMVTFMASRAHVEAKNAAMASPNAATPHPRTLPRAMSRSETPLSEIPIYQGDMPVAPTLSGLLLRGAREIAPPTKGTCHQRQPASSGDVGLLLDHKAKVPKTTLSRLASEHLAKGETGNSLKAELWNSLLGYHTNDAVSEHVASCAPGAEHGNRPAYQFVVVAGPVSDEQLAAPRTPVPLTAREAVQTWDVRKAASWVGTQEGAPPRTVISAPANEYGAYDPARLLHTVAVGSSIYEPNNLDVPSIKGAASGDSFIRVPIASLPTETLTLPPHDPPLAAKHALFLHRLGARTAHVPFARSDMGRPVSPRSARELAVLQKEIL</sequence>
<organism evidence="3 4">
    <name type="scientific">Pycnococcus provasolii</name>
    <dbReference type="NCBI Taxonomy" id="41880"/>
    <lineage>
        <taxon>Eukaryota</taxon>
        <taxon>Viridiplantae</taxon>
        <taxon>Chlorophyta</taxon>
        <taxon>Pseudoscourfieldiophyceae</taxon>
        <taxon>Pseudoscourfieldiales</taxon>
        <taxon>Pycnococcaceae</taxon>
        <taxon>Pycnococcus</taxon>
    </lineage>
</organism>
<dbReference type="PANTHER" id="PTHR22870:SF440">
    <property type="entry name" value="RETINITIS PIGMENTOSA GTPASE REGULATOR B-RELATED"/>
    <property type="match status" value="1"/>
</dbReference>
<evidence type="ECO:0000256" key="2">
    <source>
        <dbReference type="PROSITE-ProRule" id="PRU00235"/>
    </source>
</evidence>
<proteinExistence type="predicted"/>